<dbReference type="InterPro" id="IPR011989">
    <property type="entry name" value="ARM-like"/>
</dbReference>
<protein>
    <recommendedName>
        <fullName evidence="5">Copia protein</fullName>
    </recommendedName>
</protein>
<comment type="caution">
    <text evidence="2">The sequence shown here is derived from an EMBL/GenBank/DDBJ whole genome shotgun (WGS) entry which is preliminary data.</text>
</comment>
<dbReference type="Gene3D" id="1.25.10.10">
    <property type="entry name" value="Leucine-rich Repeat Variant"/>
    <property type="match status" value="2"/>
</dbReference>
<dbReference type="InterPro" id="IPR016024">
    <property type="entry name" value="ARM-type_fold"/>
</dbReference>
<dbReference type="SUPFAM" id="SSF48371">
    <property type="entry name" value="ARM repeat"/>
    <property type="match status" value="1"/>
</dbReference>
<keyword evidence="4" id="KW-1185">Reference proteome</keyword>
<dbReference type="InterPro" id="IPR004155">
    <property type="entry name" value="PBS_lyase_HEAT"/>
</dbReference>
<evidence type="ECO:0000256" key="1">
    <source>
        <dbReference type="SAM" id="MobiDB-lite"/>
    </source>
</evidence>
<dbReference type="OrthoDB" id="447220at2759"/>
<dbReference type="Pfam" id="PF13646">
    <property type="entry name" value="HEAT_2"/>
    <property type="match status" value="3"/>
</dbReference>
<reference evidence="3" key="2">
    <citation type="submission" date="2024-04" db="EMBL/GenBank/DDBJ databases">
        <authorList>
            <person name="Chen Y."/>
            <person name="Shah S."/>
            <person name="Dougan E. K."/>
            <person name="Thang M."/>
            <person name="Chan C."/>
        </authorList>
    </citation>
    <scope>NUCLEOTIDE SEQUENCE [LARGE SCALE GENOMIC DNA]</scope>
</reference>
<dbReference type="InterPro" id="IPR036397">
    <property type="entry name" value="RNaseH_sf"/>
</dbReference>
<dbReference type="PANTHER" id="PTHR12697">
    <property type="entry name" value="PBS LYASE HEAT-LIKE PROTEIN"/>
    <property type="match status" value="1"/>
</dbReference>
<feature type="region of interest" description="Disordered" evidence="1">
    <location>
        <begin position="646"/>
        <end position="668"/>
    </location>
</feature>
<dbReference type="Gene3D" id="3.40.50.880">
    <property type="match status" value="1"/>
</dbReference>
<reference evidence="2" key="1">
    <citation type="submission" date="2022-10" db="EMBL/GenBank/DDBJ databases">
        <authorList>
            <person name="Chen Y."/>
            <person name="Dougan E. K."/>
            <person name="Chan C."/>
            <person name="Rhodes N."/>
            <person name="Thang M."/>
        </authorList>
    </citation>
    <scope>NUCLEOTIDE SEQUENCE</scope>
</reference>
<feature type="compositionally biased region" description="Basic and acidic residues" evidence="1">
    <location>
        <begin position="1277"/>
        <end position="1292"/>
    </location>
</feature>
<feature type="region of interest" description="Disordered" evidence="1">
    <location>
        <begin position="401"/>
        <end position="468"/>
    </location>
</feature>
<dbReference type="InterPro" id="IPR029062">
    <property type="entry name" value="Class_I_gatase-like"/>
</dbReference>
<dbReference type="EMBL" id="CAMXCT010004469">
    <property type="protein sequence ID" value="CAI4009232.1"/>
    <property type="molecule type" value="Genomic_DNA"/>
</dbReference>
<dbReference type="GO" id="GO:0016491">
    <property type="term" value="F:oxidoreductase activity"/>
    <property type="evidence" value="ECO:0007669"/>
    <property type="project" value="TreeGrafter"/>
</dbReference>
<feature type="region of interest" description="Disordered" evidence="1">
    <location>
        <begin position="2092"/>
        <end position="2134"/>
    </location>
</feature>
<feature type="compositionally biased region" description="Polar residues" evidence="1">
    <location>
        <begin position="411"/>
        <end position="425"/>
    </location>
</feature>
<feature type="compositionally biased region" description="Low complexity" evidence="1">
    <location>
        <begin position="1330"/>
        <end position="1348"/>
    </location>
</feature>
<evidence type="ECO:0000313" key="2">
    <source>
        <dbReference type="EMBL" id="CAI4009232.1"/>
    </source>
</evidence>
<proteinExistence type="predicted"/>
<dbReference type="EMBL" id="CAMXCT030004469">
    <property type="protein sequence ID" value="CAL4796544.1"/>
    <property type="molecule type" value="Genomic_DNA"/>
</dbReference>
<evidence type="ECO:0000313" key="3">
    <source>
        <dbReference type="EMBL" id="CAL1162607.1"/>
    </source>
</evidence>
<evidence type="ECO:0000313" key="4">
    <source>
        <dbReference type="Proteomes" id="UP001152797"/>
    </source>
</evidence>
<name>A0A9P1DG91_9DINO</name>
<dbReference type="PANTHER" id="PTHR12697:SF5">
    <property type="entry name" value="DEOXYHYPUSINE HYDROXYLASE"/>
    <property type="match status" value="1"/>
</dbReference>
<feature type="region of interest" description="Disordered" evidence="1">
    <location>
        <begin position="1682"/>
        <end position="1716"/>
    </location>
</feature>
<dbReference type="Proteomes" id="UP001152797">
    <property type="component" value="Unassembled WGS sequence"/>
</dbReference>
<dbReference type="EMBL" id="CAMXCT020004469">
    <property type="protein sequence ID" value="CAL1162607.1"/>
    <property type="molecule type" value="Genomic_DNA"/>
</dbReference>
<dbReference type="SMART" id="SM00567">
    <property type="entry name" value="EZ_HEAT"/>
    <property type="match status" value="5"/>
</dbReference>
<feature type="region of interest" description="Disordered" evidence="1">
    <location>
        <begin position="564"/>
        <end position="585"/>
    </location>
</feature>
<evidence type="ECO:0008006" key="5">
    <source>
        <dbReference type="Google" id="ProtNLM"/>
    </source>
</evidence>
<gene>
    <name evidence="2" type="ORF">C1SCF055_LOCUS34603</name>
</gene>
<dbReference type="Gene3D" id="3.30.420.10">
    <property type="entry name" value="Ribonuclease H-like superfamily/Ribonuclease H"/>
    <property type="match status" value="1"/>
</dbReference>
<organism evidence="2">
    <name type="scientific">Cladocopium goreaui</name>
    <dbReference type="NCBI Taxonomy" id="2562237"/>
    <lineage>
        <taxon>Eukaryota</taxon>
        <taxon>Sar</taxon>
        <taxon>Alveolata</taxon>
        <taxon>Dinophyceae</taxon>
        <taxon>Suessiales</taxon>
        <taxon>Symbiodiniaceae</taxon>
        <taxon>Cladocopium</taxon>
    </lineage>
</organism>
<feature type="region of interest" description="Disordered" evidence="1">
    <location>
        <begin position="1277"/>
        <end position="1354"/>
    </location>
</feature>
<sequence length="2134" mass="237574">MAPSSEEFSLPTAEAKSWEYIRIDGLGFLPGLCCPHHDRVQSNGILRADDFEKLLRRHPTERGICIDDWTALEIHPDGSYRVFAAPDAPKPANLLIKEVADDESIRVLEAPIEGRLSDLLRGPVAPGIRTDERQELCRSLNPIGRLDMSLLQSIAVLPFLCHATCLLFGKPHPAAAWPVSGVALRFGNRLRESGPAPLGCRVTDLSAAADEGGHIECGNVSAQVDHTGATRVPQFPKDCWFTLAEDDFLRYHDLDIILQGSKENKRWDPTGARVERIERNKEGVPCWDGSSATFQEYSEVAEHWEQTIPYHKRYLCGPKLLNELSGTAKRFVMSKRPGWVSHSGGVQTLLNHLRQHLGLPQLAEMSDFLAKYFKQSRRKKSESMNEYITRKAELYGRAESTLSRAQEHYQPRTSRGTSHGASSTSERPRFEAIQEEADSEVLNPDGAPSSGEGAEDPGETEDARSQTSWSGWQDWNYRRWEEEDWDYWSWNRSQDYEGSATWSTPTVKLLPEFVQGWLLLQDAGLEVSERNMILAAIKSDFRLERVAQELRNQWNDEDLRRRDQHGKGTAWMTQGDESPDDDEEGMDWANLALAGLNAEGMALMADAESEAQSALALIDQGRRTLKDARSRQKFVKLSRQYYGQKSFKGSGKGSMHVKNEQGNNHTPKCLSCGGNHKTSECPRKPQAQAAEVQEHAPFICMTDQVLNTEDMDQNLATTHQAMTEGKAVIDGGATRTLGSVTALETLMNINAKEHGDDGVAKLDTEQRPVFGFGNSSGDRCLSTVWMKIMAEGREGHLKVHTLDRGEGPILFSIETLRSLGAIIDFEHDLIVFRKLSDERVIQLERSSSGHQLLPLTKDWYRESQKTSTTRVPRAMPAMSRAQMLSELNRLGETPPKAWTNAEMKLRLEELQYDLGMDTKKGKEHSPLRQMIIELNRAKKEKKERFGVHAAKTYGDILVEEKGYAKWVVTTAREDPHNCSPRLIRLAKWLHNMEQQNMNQRAQAVSYHQKESKEKINTMTETGMTSADTKQMPSSSNDAMIQMMQQLMTTVSQLGEEVQDLKAERPHKKEGKAVSEAWRLPLVQQLAQRYQVYFAITRVEHVACEGNLTRKSAFYTAEFAKRVCETILQGTTTKDFQRELHGHHSEGDMFGKGTFCVCKELQQHGSQLKCGACRMSVEGLTGLGLAAEEQGPCQMSSEEIQKRLLDPDGAFRSHGLSEYCDQHHIFLDLVPSEGHWKLGVCERAVQATKSILEKVLHEHPDTSAEDALSETIRNEYEDWSEHPVESEWKRAADPEQEWQPAVRLRAKRSKPLEYETPTTTARSPETGGAQSSGDRGPVGRPRSRSPMRGDINTPLPEGFQVAPNWTAQVPDQAFLATGETGIWKQDTLVSVEIDLPENRNASEKAVRSLESYFVAALKRKSVEVSERRMTSDERAAFQGAKQVEVNNFIAAKAFEALPEGYRANRADAVKMRWILTWKALPDGGRKPKARAVLLGYMDPSYAERATTSPTTTRQTRQIQLSIAAGKGFQTWKGDVTGAFLQSRDYPNELLCIPCPEILAAMGLPPESMTRVRRACYGLVDAPLEWYRSISSYFDQLGLRRCWSDPCVSWYAQQVAPQFAAEVGLLLSEVSKSSIETLYRANKLMNQVKESKHHKLLIPKVDLALFFGNLRANCEERYRAFLPRGRRPQPGSLQSAQPGDGREPGVGITKDRPRATTPRRDRHYLVSWIEHAYTEVYEKPKSTAGATPDPTAPDPLAVSCCRRGELPPSGWSTKWSPATKRASLLAALEESQMHVVYALRPHSEMWQESVRAVQLDQAELDRLLREKVATKPRPTQKQRVKEAIQWLLEAGASLEALCSDGNPEVRKSAASLLAEGEGAAARCASLLQSEDAAVRSTAAEALGRLGKDATSHGAQLSQLLGDQETTVRMTATATLGKLGGCMAKHCVEKLESEKPREREAACEALGLMGTAAVEHAAAVVELLQDSDWQVPTAAANALKRMGPAAVKHCAEMLGRCRTIARPAVSEAIVRIGGADAAESLVPLLASRDEGVRQYAAETMGQLGSEAKPFARFLAPLKEDSDREVKRAAMQALMKLGLGPQPRAELGNGDEMPPPPNRGEKGKGKGKRKNDRGKSLG</sequence>
<accession>A0A9P1DG91</accession>
<dbReference type="GO" id="GO:0003676">
    <property type="term" value="F:nucleic acid binding"/>
    <property type="evidence" value="ECO:0007669"/>
    <property type="project" value="InterPro"/>
</dbReference>